<proteinExistence type="predicted"/>
<evidence type="ECO:0000313" key="2">
    <source>
        <dbReference type="Proteomes" id="UP000009273"/>
    </source>
</evidence>
<dbReference type="GeneID" id="18563489"/>
<reference evidence="1 2" key="1">
    <citation type="submission" date="2011-09" db="EMBL/GenBank/DDBJ databases">
        <authorList>
            <person name="Pope W.H."/>
            <person name="Pedulla M.L."/>
            <person name="Ford M.E."/>
            <person name="Peebles C.L."/>
            <person name="Hatfull G.H."/>
            <person name="Hendrix R.W."/>
        </authorList>
    </citation>
    <scope>NUCLEOTIDE SEQUENCE [LARGE SCALE GENOMIC DNA]</scope>
    <source>
        <strain evidence="1">G</strain>
    </source>
</reference>
<dbReference type="RefSeq" id="YP_009015577.1">
    <property type="nucleotide sequence ID" value="NC_023719.1"/>
</dbReference>
<organism evidence="1 2">
    <name type="scientific">Bacillus phage G</name>
    <dbReference type="NCBI Taxonomy" id="2884420"/>
    <lineage>
        <taxon>Viruses</taxon>
        <taxon>Duplodnaviria</taxon>
        <taxon>Heunggongvirae</taxon>
        <taxon>Uroviricota</taxon>
        <taxon>Caudoviricetes</taxon>
        <taxon>Donellivirus</taxon>
        <taxon>Donellivirus gee</taxon>
    </lineage>
</organism>
<accession>G3MA15</accession>
<name>G3MA15_9CAUD</name>
<gene>
    <name evidence="1" type="primary">274</name>
    <name evidence="1" type="ORF">G_274</name>
</gene>
<evidence type="ECO:0000313" key="1">
    <source>
        <dbReference type="EMBL" id="AEO93533.1"/>
    </source>
</evidence>
<dbReference type="EMBL" id="JN638751">
    <property type="protein sequence ID" value="AEO93533.1"/>
    <property type="molecule type" value="Genomic_DNA"/>
</dbReference>
<dbReference type="OrthoDB" id="12929at10239"/>
<dbReference type="KEGG" id="vg:18563489"/>
<protein>
    <submittedName>
        <fullName evidence="1">Gp274</fullName>
    </submittedName>
</protein>
<sequence length="226" mass="25709">METKTITFNRNPLVFSGKIEQPSMDEIKNTLGLWCASLEDAVRYGGNLTRAALGAMNIRGDRKHIIVDTKISMLKPGWNPAIPGWHVDGTPRGEDLNPLQSAPPNLYIQEELRPSRFHLLVTGEGCLTKFVNQPLDLEVPNYTPDIFKIISNEVSNRESELNILTAPSCQVVEFDWWDIHTGITATKSEWRYLIRVTETDLCPPETDLRKVIRMQQQVYSTPNFGW</sequence>
<keyword evidence="2" id="KW-1185">Reference proteome</keyword>
<dbReference type="Proteomes" id="UP000009273">
    <property type="component" value="Segment"/>
</dbReference>